<dbReference type="AlphaFoldDB" id="A0A432W317"/>
<evidence type="ECO:0000313" key="3">
    <source>
        <dbReference type="Proteomes" id="UP000288395"/>
    </source>
</evidence>
<dbReference type="EMBL" id="PIPJ01000001">
    <property type="protein sequence ID" value="RUO23599.1"/>
    <property type="molecule type" value="Genomic_DNA"/>
</dbReference>
<dbReference type="GO" id="GO:0008233">
    <property type="term" value="F:peptidase activity"/>
    <property type="evidence" value="ECO:0007669"/>
    <property type="project" value="UniProtKB-KW"/>
</dbReference>
<dbReference type="GO" id="GO:0006508">
    <property type="term" value="P:proteolysis"/>
    <property type="evidence" value="ECO:0007669"/>
    <property type="project" value="UniProtKB-KW"/>
</dbReference>
<organism evidence="2 3">
    <name type="scientific">Aliidiomarina iranensis</name>
    <dbReference type="NCBI Taxonomy" id="1434071"/>
    <lineage>
        <taxon>Bacteria</taxon>
        <taxon>Pseudomonadati</taxon>
        <taxon>Pseudomonadota</taxon>
        <taxon>Gammaproteobacteria</taxon>
        <taxon>Alteromonadales</taxon>
        <taxon>Idiomarinaceae</taxon>
        <taxon>Aliidiomarina</taxon>
    </lineage>
</organism>
<feature type="domain" description="Retropepsin-like aspartic endopeptidase" evidence="1">
    <location>
        <begin position="21"/>
        <end position="160"/>
    </location>
</feature>
<dbReference type="SUPFAM" id="SSF50630">
    <property type="entry name" value="Acid proteases"/>
    <property type="match status" value="1"/>
</dbReference>
<protein>
    <submittedName>
        <fullName evidence="2">ATP-dependent zinc protease</fullName>
    </submittedName>
</protein>
<dbReference type="InterPro" id="IPR008503">
    <property type="entry name" value="Asp_endopeptidase"/>
</dbReference>
<gene>
    <name evidence="2" type="ORF">CWE08_02840</name>
</gene>
<reference evidence="3" key="1">
    <citation type="journal article" date="2018" name="Front. Microbiol.">
        <title>Genome-Based Analysis Reveals the Taxonomy and Diversity of the Family Idiomarinaceae.</title>
        <authorList>
            <person name="Liu Y."/>
            <person name="Lai Q."/>
            <person name="Shao Z."/>
        </authorList>
    </citation>
    <scope>NUCLEOTIDE SEQUENCE [LARGE SCALE GENOMIC DNA]</scope>
    <source>
        <strain evidence="3">GBPy7</strain>
    </source>
</reference>
<dbReference type="PANTHER" id="PTHR38037:SF1">
    <property type="entry name" value="ATP-DEPENDENT ZINC PROTEASE DOMAIN-CONTAINING PROTEIN-RELATED"/>
    <property type="match status" value="1"/>
</dbReference>
<dbReference type="PANTHER" id="PTHR38037">
    <property type="entry name" value="ZN_PROTEASE DOMAIN-CONTAINING PROTEIN"/>
    <property type="match status" value="1"/>
</dbReference>
<sequence length="162" mass="18361">MRIHSLFGIKRTVINDAQLKVTGWREWLALPDLGIEAIKAKVDTGAKTSCLHAFHIEPFAKNGEDWLRIWVHPIQDDSTEHVCEAPILEQRAVTDSGGHTEVRYVIRTRVQVGFGNEAEEFSAEFTLTNRDTMKFRMLLGRQALNGRYLVNPEASYLQGKPA</sequence>
<accession>A0A432W317</accession>
<evidence type="ECO:0000259" key="1">
    <source>
        <dbReference type="Pfam" id="PF05618"/>
    </source>
</evidence>
<dbReference type="Pfam" id="PF05618">
    <property type="entry name" value="Zn_protease"/>
    <property type="match status" value="1"/>
</dbReference>
<keyword evidence="2" id="KW-0645">Protease</keyword>
<evidence type="ECO:0000313" key="2">
    <source>
        <dbReference type="EMBL" id="RUO23599.1"/>
    </source>
</evidence>
<dbReference type="InterPro" id="IPR021109">
    <property type="entry name" value="Peptidase_aspartic_dom_sf"/>
</dbReference>
<dbReference type="Proteomes" id="UP000288395">
    <property type="component" value="Unassembled WGS sequence"/>
</dbReference>
<keyword evidence="2" id="KW-0378">Hydrolase</keyword>
<comment type="caution">
    <text evidence="2">The sequence shown here is derived from an EMBL/GenBank/DDBJ whole genome shotgun (WGS) entry which is preliminary data.</text>
</comment>
<keyword evidence="3" id="KW-1185">Reference proteome</keyword>
<name>A0A432W317_9GAMM</name>
<dbReference type="Gene3D" id="2.40.70.10">
    <property type="entry name" value="Acid Proteases"/>
    <property type="match status" value="1"/>
</dbReference>
<dbReference type="OrthoDB" id="9782977at2"/>
<proteinExistence type="predicted"/>